<dbReference type="Gene3D" id="3.40.50.20">
    <property type="match status" value="1"/>
</dbReference>
<dbReference type="PANTHER" id="PTHR18866">
    <property type="entry name" value="CARBOXYLASE:PYRUVATE/ACETYL-COA/PROPIONYL-COA CARBOXYLASE"/>
    <property type="match status" value="1"/>
</dbReference>
<dbReference type="Pfam" id="PF00364">
    <property type="entry name" value="Biotin_lipoyl"/>
    <property type="match status" value="1"/>
</dbReference>
<gene>
    <name evidence="11" type="ORF">SAPINGB_P002360</name>
</gene>
<evidence type="ECO:0000256" key="7">
    <source>
        <dbReference type="PROSITE-ProRule" id="PRU00409"/>
    </source>
</evidence>
<dbReference type="InterPro" id="IPR011761">
    <property type="entry name" value="ATP-grasp"/>
</dbReference>
<evidence type="ECO:0000256" key="1">
    <source>
        <dbReference type="ARBA" id="ARBA00001953"/>
    </source>
</evidence>
<dbReference type="GO" id="GO:0004847">
    <property type="term" value="F:urea carboxylase activity"/>
    <property type="evidence" value="ECO:0007669"/>
    <property type="project" value="TreeGrafter"/>
</dbReference>
<evidence type="ECO:0000259" key="9">
    <source>
        <dbReference type="PROSITE" id="PS50975"/>
    </source>
</evidence>
<dbReference type="InterPro" id="IPR001882">
    <property type="entry name" value="Biotin_BS"/>
</dbReference>
<dbReference type="NCBIfam" id="NF006043">
    <property type="entry name" value="PRK08186.1"/>
    <property type="match status" value="1"/>
</dbReference>
<dbReference type="InterPro" id="IPR036928">
    <property type="entry name" value="AS_sf"/>
</dbReference>
<dbReference type="InterPro" id="IPR014085">
    <property type="entry name" value="Allophanate_hydrolase"/>
</dbReference>
<dbReference type="Gene3D" id="3.30.1490.20">
    <property type="entry name" value="ATP-grasp fold, A domain"/>
    <property type="match status" value="1"/>
</dbReference>
<dbReference type="EMBL" id="CABVLU010000002">
    <property type="protein sequence ID" value="VVT49621.1"/>
    <property type="molecule type" value="Genomic_DNA"/>
</dbReference>
<reference evidence="11 12" key="1">
    <citation type="submission" date="2019-09" db="EMBL/GenBank/DDBJ databases">
        <authorList>
            <person name="Brejova B."/>
        </authorList>
    </citation>
    <scope>NUCLEOTIDE SEQUENCE [LARGE SCALE GENOMIC DNA]</scope>
</reference>
<dbReference type="InterPro" id="IPR005482">
    <property type="entry name" value="Biotin_COase_C"/>
</dbReference>
<dbReference type="Gene3D" id="3.90.1300.10">
    <property type="entry name" value="Amidase signature (AS) domain"/>
    <property type="match status" value="1"/>
</dbReference>
<evidence type="ECO:0000256" key="6">
    <source>
        <dbReference type="ARBA" id="ARBA00023267"/>
    </source>
</evidence>
<evidence type="ECO:0000256" key="5">
    <source>
        <dbReference type="ARBA" id="ARBA00022840"/>
    </source>
</evidence>
<dbReference type="InterPro" id="IPR000089">
    <property type="entry name" value="Biotin_lipoyl"/>
</dbReference>
<dbReference type="InterPro" id="IPR053844">
    <property type="entry name" value="AH_C"/>
</dbReference>
<keyword evidence="3 7" id="KW-0547">Nucleotide-binding</keyword>
<evidence type="ECO:0008006" key="13">
    <source>
        <dbReference type="Google" id="ProtNLM"/>
    </source>
</evidence>
<dbReference type="Gene3D" id="2.40.100.10">
    <property type="entry name" value="Cyclophilin-like"/>
    <property type="match status" value="2"/>
</dbReference>
<dbReference type="NCBIfam" id="TIGR00724">
    <property type="entry name" value="urea_amlyse_rel"/>
    <property type="match status" value="1"/>
</dbReference>
<dbReference type="SUPFAM" id="SSF52440">
    <property type="entry name" value="PreATP-grasp domain"/>
    <property type="match status" value="1"/>
</dbReference>
<dbReference type="Pfam" id="PF01425">
    <property type="entry name" value="Amidase"/>
    <property type="match status" value="1"/>
</dbReference>
<dbReference type="InterPro" id="IPR050856">
    <property type="entry name" value="Biotin_carboxylase_complex"/>
</dbReference>
<dbReference type="CDD" id="cd06850">
    <property type="entry name" value="biotinyl_domain"/>
    <property type="match status" value="1"/>
</dbReference>
<dbReference type="Gene3D" id="3.10.490.10">
    <property type="entry name" value="Gamma-glutamyl cyclotransferase-like"/>
    <property type="match status" value="1"/>
</dbReference>
<name>A0A5E8BFL4_9ASCO</name>
<dbReference type="InterPro" id="IPR005479">
    <property type="entry name" value="CPAse_ATP-bd"/>
</dbReference>
<sequence length="1831" mass="199531">MVNTIGWTIPQWTQYTTSTDPAEVLKTIQALVASFPKDDPAWISIASPDLIQQQFDALKDKSLPLYAVPIAVKDNIDAEGFDTTAACPAFSYTPEKDATVVSLLRKAGAIVVGKTNLDQFATGLVGTRSPYGKTPCVFSDKHVSGGSSAGSGSVVGRGLVPIAFGTDTAGSGRVPAALNNIVGLKPTRGAFSTTGVVPACRSLDCPSIFTLNLQDAQLVFDLTAKFDPTDSYSRQLPNKLLTSFGKSPVFAYPSEPKFYDDKYNPVLFQQALEVLKSTGVNLVPTDFGVLHKLANLLYEGPWVGERYAAIREFVTSRKDEMDPVVYGIVKKAENFTAADCFDFEYKRMDILREIQEQFDQFDGLVVPTCPLNPTFADLEAEPVLVNSYQGTYTNFVNLADLSALAIPAGFRPDGLPTGITFISKKFNDYALLDLASKFEKANSANRTFVGALKDVPVAQGDLLHQGIPVTSPAVIPLVVVGGHLSGMALNWQLQKVNATLVQKTKTSRNYRLYALPNTTPAKPGLRRILPSDSPLVGEEIIVEVWNVPAEEFGTFISMVPHPLGIGSVELADGRWVKGFICEQAGFHDAEDITKFGGWRAYMASKVDPKTKPFETVLVANHGEIAVRIIKTLKKLGIKAIAVFSEPDRYTQHVLDADDAVSLEGTTAAETYLNVNKIIKAAKDTGAQGIIPGYGFLSENADFAEACENNGIIFIGPSADAIRALGLKHSAREIAERAGVPMVPGSGLIDTVEEAVAIAERIKYPVMVKSTAGGGGIGLQCVRNPEDLPKAFETVKHQGLSYFNDSGVFIERNVENARHVEVQVFGDGRGGAIALGERDCSLQRRHQKIVEETPAPRLSDKTRAAMRDAAQSLVSTMKYKCAGTVEFIYDEKNEEFYFLEVNARLQVEHTITEEVTGLDLVEWMLYIAADRPPAFTPVTPKGAAIEVRIYAENPVKDFLPSPGQITDVTFPDWARVDTWVVKGSKISPEYDPTIAKMIVYGKDRDEAIQKMSKALDETVIYGPVTNIDYLRAIVNSEMFKEAKVATKVLDSWTYTPAAIEITAPGSYTTVQDYPGRVKLWHIGVPPSGPMDSYAFRAANKIVGNDSKSPAIECTLVGPSLVFHCDTVFALTGGLSPATLDDKPVEFWKPISVKAGSKLVVGKLSTGCRSYLAIRGGIDVPEYLGSRSTFALGTMGGFNGRVIKFGDVLFLGNPEVSGCTLPAPIAKPMEIPTSLVPAVLSTPPAAPGPTTWNVGVTVGPHGAPDFFAPEYIETFFSSEWKVHYNSNRFGVRLVGPKPKWARKDGGEAGLHPSNAHDYVYSLGAVNFTGDEPVILTCDGPSLGGFVCAAVIVEAEMWKIGQVKPGDLIKFVPITFDDAIALKNWQDKVLDSVTDSFVDEKPLEIVSEKLSTAVATASSAEPVLFHQAATASTPKVVYRQAGDRYILVEYGENIMDLNLSYRVYKLTEAVFGHNTKGVVEMSAGVRSVLIEFSGKETTQEDLLKTLISYESKLVATENWQVPSRTIRLPLAFEDKKTLGAVERYKETIRSTAPWLPNNVDFIKEVNGLEDRNEVRDMLYSAKFLVLGLGDVFLGAPCAVPLDPRHRLLGTKYNPSRTYTPNGTVGIGGMYMCIYTMESPGGYQLVGRTIPIWDKLTLGQQDRPWLLSQFDVVEYFAVSEEELDVFCEQVENGQYHIEIEDSVFDHGKYVEWLDENKESIAAFAERQLEGNEEISRLIQISNAELQAAQDAGSAEDDSSKYSENAELVYAEVTGRFWKNMVVVGDKVEKGQGLVIIEAMKTEMVVPSSASGTVVKIVHKNGDIVEAGDLVAIVEP</sequence>
<feature type="domain" description="Lipoyl-binding" evidence="8">
    <location>
        <begin position="1749"/>
        <end position="1830"/>
    </location>
</feature>
<dbReference type="InterPro" id="IPR011053">
    <property type="entry name" value="Single_hybrid_motif"/>
</dbReference>
<dbReference type="GO" id="GO:0016787">
    <property type="term" value="F:hydrolase activity"/>
    <property type="evidence" value="ECO:0007669"/>
    <property type="project" value="UniProtKB-KW"/>
</dbReference>
<dbReference type="Pfam" id="PF00289">
    <property type="entry name" value="Biotin_carb_N"/>
    <property type="match status" value="1"/>
</dbReference>
<dbReference type="InterPro" id="IPR014084">
    <property type="entry name" value="Urea_COase"/>
</dbReference>
<feature type="domain" description="Biotin carboxylation" evidence="10">
    <location>
        <begin position="612"/>
        <end position="1053"/>
    </location>
</feature>
<dbReference type="PROSITE" id="PS00867">
    <property type="entry name" value="CPSASE_2"/>
    <property type="match status" value="1"/>
</dbReference>
<dbReference type="InterPro" id="IPR029000">
    <property type="entry name" value="Cyclophilin-like_dom_sf"/>
</dbReference>
<dbReference type="InterPro" id="IPR003833">
    <property type="entry name" value="CT_C_D"/>
</dbReference>
<evidence type="ECO:0000259" key="10">
    <source>
        <dbReference type="PROSITE" id="PS50979"/>
    </source>
</evidence>
<keyword evidence="6" id="KW-0092">Biotin</keyword>
<dbReference type="GO" id="GO:0044281">
    <property type="term" value="P:small molecule metabolic process"/>
    <property type="evidence" value="ECO:0007669"/>
    <property type="project" value="UniProtKB-ARBA"/>
</dbReference>
<accession>A0A5E8BFL4</accession>
<dbReference type="Pfam" id="PF02786">
    <property type="entry name" value="CPSase_L_D2"/>
    <property type="match status" value="1"/>
</dbReference>
<dbReference type="Pfam" id="PF21986">
    <property type="entry name" value="AH_C"/>
    <property type="match status" value="1"/>
</dbReference>
<dbReference type="NCBIfam" id="TIGR02713">
    <property type="entry name" value="allophanate_hyd"/>
    <property type="match status" value="1"/>
</dbReference>
<keyword evidence="4" id="KW-0378">Hydrolase</keyword>
<dbReference type="PROSITE" id="PS50979">
    <property type="entry name" value="BC"/>
    <property type="match status" value="1"/>
</dbReference>
<dbReference type="SUPFAM" id="SSF50891">
    <property type="entry name" value="Cyclophilin-like"/>
    <property type="match status" value="2"/>
</dbReference>
<dbReference type="Gene3D" id="1.20.58.1700">
    <property type="match status" value="1"/>
</dbReference>
<dbReference type="SMART" id="SM00796">
    <property type="entry name" value="AHS1"/>
    <property type="match status" value="1"/>
</dbReference>
<dbReference type="GO" id="GO:0046872">
    <property type="term" value="F:metal ion binding"/>
    <property type="evidence" value="ECO:0007669"/>
    <property type="project" value="InterPro"/>
</dbReference>
<dbReference type="Proteomes" id="UP000398389">
    <property type="component" value="Unassembled WGS sequence"/>
</dbReference>
<dbReference type="GeneID" id="43581179"/>
<dbReference type="SUPFAM" id="SSF56059">
    <property type="entry name" value="Glutathione synthetase ATP-binding domain-like"/>
    <property type="match status" value="1"/>
</dbReference>
<comment type="cofactor">
    <cofactor evidence="1">
        <name>biotin</name>
        <dbReference type="ChEBI" id="CHEBI:57586"/>
    </cofactor>
</comment>
<keyword evidence="12" id="KW-1185">Reference proteome</keyword>
<dbReference type="SUPFAM" id="SSF51230">
    <property type="entry name" value="Single hybrid motif"/>
    <property type="match status" value="1"/>
</dbReference>
<dbReference type="Pfam" id="PF02785">
    <property type="entry name" value="Biotin_carb_C"/>
    <property type="match status" value="1"/>
</dbReference>
<dbReference type="GO" id="GO:0005524">
    <property type="term" value="F:ATP binding"/>
    <property type="evidence" value="ECO:0007669"/>
    <property type="project" value="UniProtKB-UniRule"/>
</dbReference>
<dbReference type="Pfam" id="PF02626">
    <property type="entry name" value="CT_A_B"/>
    <property type="match status" value="1"/>
</dbReference>
<evidence type="ECO:0000313" key="11">
    <source>
        <dbReference type="EMBL" id="VVT49621.1"/>
    </source>
</evidence>
<evidence type="ECO:0000259" key="8">
    <source>
        <dbReference type="PROSITE" id="PS50968"/>
    </source>
</evidence>
<keyword evidence="2" id="KW-0436">Ligase</keyword>
<dbReference type="PROSITE" id="PS00866">
    <property type="entry name" value="CPSASE_1"/>
    <property type="match status" value="1"/>
</dbReference>
<dbReference type="SUPFAM" id="SSF51246">
    <property type="entry name" value="Rudiment single hybrid motif"/>
    <property type="match status" value="1"/>
</dbReference>
<dbReference type="PROSITE" id="PS50975">
    <property type="entry name" value="ATP_GRASP"/>
    <property type="match status" value="1"/>
</dbReference>
<dbReference type="InterPro" id="IPR011764">
    <property type="entry name" value="Biotin_carboxylation_dom"/>
</dbReference>
<dbReference type="FunFam" id="3.40.50.20:FF:000010">
    <property type="entry name" value="Propionyl-CoA carboxylase subunit alpha"/>
    <property type="match status" value="1"/>
</dbReference>
<dbReference type="InterPro" id="IPR013815">
    <property type="entry name" value="ATP_grasp_subdomain_1"/>
</dbReference>
<dbReference type="InterPro" id="IPR023631">
    <property type="entry name" value="Amidase_dom"/>
</dbReference>
<dbReference type="RefSeq" id="XP_031852970.1">
    <property type="nucleotide sequence ID" value="XM_031997079.1"/>
</dbReference>
<dbReference type="InterPro" id="IPR003778">
    <property type="entry name" value="CT_A_B"/>
</dbReference>
<protein>
    <recommendedName>
        <fullName evidence="13">Urea amidolyase</fullName>
    </recommendedName>
</protein>
<dbReference type="SUPFAM" id="SSF160467">
    <property type="entry name" value="PH0987 N-terminal domain-like"/>
    <property type="match status" value="1"/>
</dbReference>
<dbReference type="InterPro" id="IPR011054">
    <property type="entry name" value="Rudment_hybrid_motif"/>
</dbReference>
<dbReference type="PROSITE" id="PS50968">
    <property type="entry name" value="BIOTINYL_LIPOYL"/>
    <property type="match status" value="1"/>
</dbReference>
<proteinExistence type="predicted"/>
<dbReference type="InterPro" id="IPR005481">
    <property type="entry name" value="BC-like_N"/>
</dbReference>
<evidence type="ECO:0000313" key="12">
    <source>
        <dbReference type="Proteomes" id="UP000398389"/>
    </source>
</evidence>
<dbReference type="InterPro" id="IPR016185">
    <property type="entry name" value="PreATP-grasp_dom_sf"/>
</dbReference>
<dbReference type="SUPFAM" id="SSF75304">
    <property type="entry name" value="Amidase signature (AS) enzymes"/>
    <property type="match status" value="1"/>
</dbReference>
<evidence type="ECO:0000256" key="4">
    <source>
        <dbReference type="ARBA" id="ARBA00022801"/>
    </source>
</evidence>
<keyword evidence="5 7" id="KW-0067">ATP-binding</keyword>
<dbReference type="Gene3D" id="3.30.470.20">
    <property type="entry name" value="ATP-grasp fold, B domain"/>
    <property type="match status" value="1"/>
</dbReference>
<organism evidence="11 12">
    <name type="scientific">Magnusiomyces paraingens</name>
    <dbReference type="NCBI Taxonomy" id="2606893"/>
    <lineage>
        <taxon>Eukaryota</taxon>
        <taxon>Fungi</taxon>
        <taxon>Dikarya</taxon>
        <taxon>Ascomycota</taxon>
        <taxon>Saccharomycotina</taxon>
        <taxon>Dipodascomycetes</taxon>
        <taxon>Dipodascales</taxon>
        <taxon>Dipodascaceae</taxon>
        <taxon>Magnusiomyces</taxon>
    </lineage>
</organism>
<feature type="domain" description="ATP-grasp" evidence="9">
    <location>
        <begin position="731"/>
        <end position="928"/>
    </location>
</feature>
<evidence type="ECO:0000256" key="2">
    <source>
        <dbReference type="ARBA" id="ARBA00022598"/>
    </source>
</evidence>
<dbReference type="PROSITE" id="PS00188">
    <property type="entry name" value="BIOTIN"/>
    <property type="match status" value="1"/>
</dbReference>
<dbReference type="PANTHER" id="PTHR18866:SF128">
    <property type="entry name" value="UREA AMIDOLYASE"/>
    <property type="match status" value="1"/>
</dbReference>
<dbReference type="NCBIfam" id="TIGR02712">
    <property type="entry name" value="urea_carbox"/>
    <property type="match status" value="1"/>
</dbReference>
<dbReference type="SMART" id="SM00797">
    <property type="entry name" value="AHS2"/>
    <property type="match status" value="1"/>
</dbReference>
<dbReference type="Gene3D" id="2.40.50.100">
    <property type="match status" value="1"/>
</dbReference>
<dbReference type="SMART" id="SM00878">
    <property type="entry name" value="Biotin_carb_C"/>
    <property type="match status" value="1"/>
</dbReference>
<dbReference type="Pfam" id="PF02682">
    <property type="entry name" value="CT_C_D"/>
    <property type="match status" value="1"/>
</dbReference>
<dbReference type="Gene3D" id="3.30.1360.40">
    <property type="match status" value="1"/>
</dbReference>
<dbReference type="OrthoDB" id="196847at2759"/>
<evidence type="ECO:0000256" key="3">
    <source>
        <dbReference type="ARBA" id="ARBA00022741"/>
    </source>
</evidence>